<organism evidence="2 3">
    <name type="scientific">Catenovulum maritimum</name>
    <dbReference type="NCBI Taxonomy" id="1513271"/>
    <lineage>
        <taxon>Bacteria</taxon>
        <taxon>Pseudomonadati</taxon>
        <taxon>Pseudomonadota</taxon>
        <taxon>Gammaproteobacteria</taxon>
        <taxon>Alteromonadales</taxon>
        <taxon>Alteromonadaceae</taxon>
        <taxon>Catenovulum</taxon>
    </lineage>
</organism>
<dbReference type="Pfam" id="PF05494">
    <property type="entry name" value="MlaC"/>
    <property type="match status" value="1"/>
</dbReference>
<evidence type="ECO:0000313" key="3">
    <source>
        <dbReference type="Proteomes" id="UP000037600"/>
    </source>
</evidence>
<dbReference type="OrthoDB" id="9787053at2"/>
<dbReference type="InterPro" id="IPR008869">
    <property type="entry name" value="MlaC/ttg2D"/>
</dbReference>
<proteinExistence type="predicted"/>
<keyword evidence="1" id="KW-0732">Signal</keyword>
<gene>
    <name evidence="2" type="ORF">XM47_11140</name>
</gene>
<dbReference type="PIRSF" id="PIRSF004649">
    <property type="entry name" value="MlaC"/>
    <property type="match status" value="1"/>
</dbReference>
<dbReference type="Gene3D" id="3.10.450.710">
    <property type="entry name" value="Tgt2/MlaC"/>
    <property type="match status" value="1"/>
</dbReference>
<feature type="chain" id="PRO_5005298767" description="Toluene tolerance protein" evidence="1">
    <location>
        <begin position="24"/>
        <end position="220"/>
    </location>
</feature>
<evidence type="ECO:0000256" key="1">
    <source>
        <dbReference type="SAM" id="SignalP"/>
    </source>
</evidence>
<dbReference type="AlphaFoldDB" id="A0A0J8GUS0"/>
<sequence>MKKILTSLFACFALLSFTFGAQADTNAQFKNDDPYELFRLVTEKAFQRFKQDWPKVEQDPELLKVIIREELLPYIDYEYASFKVLGKHTRGPSRDELMKFVDAFRDYIVTVYAQLFINYRSEQTIIVEPSNSKELDKIVVVKSKIVEPGRPDIAVTFKLINRGKGWQAFDMEAEGISVLSTKRKEIGDAISRIGFKAVINDLIEKADKKLNFKSDDKNVS</sequence>
<accession>A0A0J8GUS0</accession>
<dbReference type="RefSeq" id="WP_048692513.1">
    <property type="nucleotide sequence ID" value="NZ_KQ130491.1"/>
</dbReference>
<evidence type="ECO:0000313" key="2">
    <source>
        <dbReference type="EMBL" id="KMT65029.1"/>
    </source>
</evidence>
<name>A0A0J8GUS0_9ALTE</name>
<comment type="caution">
    <text evidence="2">The sequence shown here is derived from an EMBL/GenBank/DDBJ whole genome shotgun (WGS) entry which is preliminary data.</text>
</comment>
<evidence type="ECO:0008006" key="4">
    <source>
        <dbReference type="Google" id="ProtNLM"/>
    </source>
</evidence>
<dbReference type="InterPro" id="IPR042245">
    <property type="entry name" value="Tgt2/MlaC_sf"/>
</dbReference>
<keyword evidence="3" id="KW-1185">Reference proteome</keyword>
<dbReference type="STRING" id="1513271.XM47_11140"/>
<dbReference type="Proteomes" id="UP000037600">
    <property type="component" value="Unassembled WGS sequence"/>
</dbReference>
<feature type="signal peptide" evidence="1">
    <location>
        <begin position="1"/>
        <end position="23"/>
    </location>
</feature>
<protein>
    <recommendedName>
        <fullName evidence="4">Toluene tolerance protein</fullName>
    </recommendedName>
</protein>
<dbReference type="PANTHER" id="PTHR36573">
    <property type="entry name" value="INTERMEMBRANE PHOSPHOLIPID TRANSPORT SYSTEM BINDING PROTEIN MLAC"/>
    <property type="match status" value="1"/>
</dbReference>
<reference evidence="2 3" key="1">
    <citation type="submission" date="2015-04" db="EMBL/GenBank/DDBJ databases">
        <title>Draft Genome Sequence of the Novel Agar-Digesting Marine Bacterium Q1.</title>
        <authorList>
            <person name="Li Y."/>
            <person name="Li D."/>
            <person name="Chen G."/>
            <person name="Du Z."/>
        </authorList>
    </citation>
    <scope>NUCLEOTIDE SEQUENCE [LARGE SCALE GENOMIC DNA]</scope>
    <source>
        <strain evidence="2 3">Q1</strain>
    </source>
</reference>
<dbReference type="EMBL" id="LAZL01000016">
    <property type="protein sequence ID" value="KMT65029.1"/>
    <property type="molecule type" value="Genomic_DNA"/>
</dbReference>
<dbReference type="PANTHER" id="PTHR36573:SF1">
    <property type="entry name" value="INTERMEMBRANE PHOSPHOLIPID TRANSPORT SYSTEM BINDING PROTEIN MLAC"/>
    <property type="match status" value="1"/>
</dbReference>